<feature type="active site" description="Charge relay system" evidence="5">
    <location>
        <position position="226"/>
    </location>
</feature>
<dbReference type="InterPro" id="IPR036852">
    <property type="entry name" value="Peptidase_S8/S53_dom_sf"/>
</dbReference>
<comment type="similarity">
    <text evidence="1 5 6">Belongs to the peptidase S8 family.</text>
</comment>
<dbReference type="EMBL" id="MCGE01000004">
    <property type="protein sequence ID" value="ORZ21983.1"/>
    <property type="molecule type" value="Genomic_DNA"/>
</dbReference>
<dbReference type="GO" id="GO:0006508">
    <property type="term" value="P:proteolysis"/>
    <property type="evidence" value="ECO:0007669"/>
    <property type="project" value="UniProtKB-KW"/>
</dbReference>
<evidence type="ECO:0000256" key="6">
    <source>
        <dbReference type="RuleBase" id="RU003355"/>
    </source>
</evidence>
<evidence type="ECO:0000256" key="1">
    <source>
        <dbReference type="ARBA" id="ARBA00011073"/>
    </source>
</evidence>
<keyword evidence="11" id="KW-1185">Reference proteome</keyword>
<feature type="active site" description="Charge relay system" evidence="5">
    <location>
        <position position="418"/>
    </location>
</feature>
<dbReference type="InterPro" id="IPR015500">
    <property type="entry name" value="Peptidase_S8_subtilisin-rel"/>
</dbReference>
<dbReference type="Pfam" id="PF00082">
    <property type="entry name" value="Peptidase_S8"/>
    <property type="match status" value="1"/>
</dbReference>
<dbReference type="InterPro" id="IPR034193">
    <property type="entry name" value="PCSK9_ProteinaseK-like"/>
</dbReference>
<dbReference type="GO" id="GO:0004252">
    <property type="term" value="F:serine-type endopeptidase activity"/>
    <property type="evidence" value="ECO:0007669"/>
    <property type="project" value="UniProtKB-UniRule"/>
</dbReference>
<evidence type="ECO:0000256" key="7">
    <source>
        <dbReference type="SAM" id="MobiDB-lite"/>
    </source>
</evidence>
<dbReference type="InterPro" id="IPR023827">
    <property type="entry name" value="Peptidase_S8_Asp-AS"/>
</dbReference>
<comment type="caution">
    <text evidence="10">The sequence shown here is derived from an EMBL/GenBank/DDBJ whole genome shotgun (WGS) entry which is preliminary data.</text>
</comment>
<dbReference type="FunFam" id="3.40.50.200:FF:000007">
    <property type="entry name" value="Subtilisin-like serine protease"/>
    <property type="match status" value="1"/>
</dbReference>
<gene>
    <name evidence="10" type="ORF">BCR42DRAFT_367579</name>
</gene>
<keyword evidence="8" id="KW-0732">Signal</keyword>
<dbReference type="SUPFAM" id="SSF52743">
    <property type="entry name" value="Subtilisin-like"/>
    <property type="match status" value="1"/>
</dbReference>
<evidence type="ECO:0000256" key="2">
    <source>
        <dbReference type="ARBA" id="ARBA00022670"/>
    </source>
</evidence>
<dbReference type="PANTHER" id="PTHR43806:SF66">
    <property type="entry name" value="SERIN ENDOPEPTIDASE"/>
    <property type="match status" value="1"/>
</dbReference>
<dbReference type="PROSITE" id="PS51892">
    <property type="entry name" value="SUBTILASE"/>
    <property type="match status" value="1"/>
</dbReference>
<dbReference type="PROSITE" id="PS00136">
    <property type="entry name" value="SUBTILASE_ASP"/>
    <property type="match status" value="1"/>
</dbReference>
<keyword evidence="4 5" id="KW-0720">Serine protease</keyword>
<dbReference type="InterPro" id="IPR050131">
    <property type="entry name" value="Peptidase_S8_subtilisin-like"/>
</dbReference>
<evidence type="ECO:0000256" key="4">
    <source>
        <dbReference type="ARBA" id="ARBA00022825"/>
    </source>
</evidence>
<feature type="active site" description="Charge relay system" evidence="5">
    <location>
        <position position="259"/>
    </location>
</feature>
<dbReference type="Proteomes" id="UP000193560">
    <property type="component" value="Unassembled WGS sequence"/>
</dbReference>
<feature type="chain" id="PRO_5012078043" evidence="8">
    <location>
        <begin position="22"/>
        <end position="509"/>
    </location>
</feature>
<proteinExistence type="inferred from homology"/>
<dbReference type="InterPro" id="IPR023828">
    <property type="entry name" value="Peptidase_S8_Ser-AS"/>
</dbReference>
<evidence type="ECO:0000259" key="9">
    <source>
        <dbReference type="Pfam" id="PF00082"/>
    </source>
</evidence>
<evidence type="ECO:0000256" key="8">
    <source>
        <dbReference type="SAM" id="SignalP"/>
    </source>
</evidence>
<evidence type="ECO:0000256" key="3">
    <source>
        <dbReference type="ARBA" id="ARBA00022801"/>
    </source>
</evidence>
<dbReference type="PROSITE" id="PS00137">
    <property type="entry name" value="SUBTILASE_HIS"/>
    <property type="match status" value="1"/>
</dbReference>
<sequence>MYFKPLSFLFCLFSITLFVNATSNTSDHHPAVSKDQRYIVQLKPTTDIENFIPNLLKGIFDLIGDVIDDIGDFLEDATHLDDSKKLAKRTNPVQVFDSFDIDGSFKALSTRIEKDSLLGSMLSHFDEIVGIIPDEVIKFDLPKPQSLRRRYYMRHTPDNVYAEGKLVKNSSSAQESSTKNATNPHTLQQKNAPWNLARITQRKPDPKAPYVYPESSGEGVRIYVIDDGVNKDHKDFDGRVSWGFSAIGNDSTTQIGGGHGTHVSGIIGGQEYGVAKNVTIVSVQVLKKNGEGSVSSLLSGVQWVVKDAKKHAKKSIVNMSLGIPSIAPSADTLDQAITAAAKGGLPIIVASGNSASDACEVVPAGNPNVYTVAASDKTDTLDPRSCYGKCVAITAPGVNVESDYIGGNNATATMSGTSMAAPHVTGIAALILQDLDDPSPKSLFAALTSFATKNVIKENRPHTVNLLAFNKVDEPKKSNQTTTTTKKQPKKKSDSKKKSSSNKKSSSKD</sequence>
<feature type="domain" description="Peptidase S8/S53" evidence="9">
    <location>
        <begin position="217"/>
        <end position="454"/>
    </location>
</feature>
<dbReference type="InterPro" id="IPR000209">
    <property type="entry name" value="Peptidase_S8/S53_dom"/>
</dbReference>
<dbReference type="AlphaFoldDB" id="A0A1X2IT94"/>
<protein>
    <submittedName>
        <fullName evidence="10">Peptidase S8/S53 domain-containing protein</fullName>
    </submittedName>
</protein>
<feature type="compositionally biased region" description="Basic residues" evidence="7">
    <location>
        <begin position="487"/>
        <end position="501"/>
    </location>
</feature>
<dbReference type="CDD" id="cd04077">
    <property type="entry name" value="Peptidases_S8_PCSK9_ProteinaseK_like"/>
    <property type="match status" value="1"/>
</dbReference>
<dbReference type="Gene3D" id="3.40.50.200">
    <property type="entry name" value="Peptidase S8/S53 domain"/>
    <property type="match status" value="1"/>
</dbReference>
<evidence type="ECO:0000313" key="10">
    <source>
        <dbReference type="EMBL" id="ORZ21983.1"/>
    </source>
</evidence>
<evidence type="ECO:0000313" key="11">
    <source>
        <dbReference type="Proteomes" id="UP000193560"/>
    </source>
</evidence>
<dbReference type="PANTHER" id="PTHR43806">
    <property type="entry name" value="PEPTIDASE S8"/>
    <property type="match status" value="1"/>
</dbReference>
<feature type="signal peptide" evidence="8">
    <location>
        <begin position="1"/>
        <end position="21"/>
    </location>
</feature>
<reference evidence="10 11" key="1">
    <citation type="submission" date="2016-07" db="EMBL/GenBank/DDBJ databases">
        <title>Pervasive Adenine N6-methylation of Active Genes in Fungi.</title>
        <authorList>
            <consortium name="DOE Joint Genome Institute"/>
            <person name="Mondo S.J."/>
            <person name="Dannebaum R.O."/>
            <person name="Kuo R.C."/>
            <person name="Labutti K."/>
            <person name="Haridas S."/>
            <person name="Kuo A."/>
            <person name="Salamov A."/>
            <person name="Ahrendt S.R."/>
            <person name="Lipzen A."/>
            <person name="Sullivan W."/>
            <person name="Andreopoulos W.B."/>
            <person name="Clum A."/>
            <person name="Lindquist E."/>
            <person name="Daum C."/>
            <person name="Ramamoorthy G.K."/>
            <person name="Gryganskyi A."/>
            <person name="Culley D."/>
            <person name="Magnuson J.K."/>
            <person name="James T.Y."/>
            <person name="O'Malley M.A."/>
            <person name="Stajich J.E."/>
            <person name="Spatafora J.W."/>
            <person name="Visel A."/>
            <person name="Grigoriev I.V."/>
        </authorList>
    </citation>
    <scope>NUCLEOTIDE SEQUENCE [LARGE SCALE GENOMIC DNA]</scope>
    <source>
        <strain evidence="10 11">NRRL 1336</strain>
    </source>
</reference>
<keyword evidence="3 5" id="KW-0378">Hydrolase</keyword>
<feature type="region of interest" description="Disordered" evidence="7">
    <location>
        <begin position="470"/>
        <end position="509"/>
    </location>
</feature>
<organism evidence="10 11">
    <name type="scientific">Absidia repens</name>
    <dbReference type="NCBI Taxonomy" id="90262"/>
    <lineage>
        <taxon>Eukaryota</taxon>
        <taxon>Fungi</taxon>
        <taxon>Fungi incertae sedis</taxon>
        <taxon>Mucoromycota</taxon>
        <taxon>Mucoromycotina</taxon>
        <taxon>Mucoromycetes</taxon>
        <taxon>Mucorales</taxon>
        <taxon>Cunninghamellaceae</taxon>
        <taxon>Absidia</taxon>
    </lineage>
</organism>
<keyword evidence="2 5" id="KW-0645">Protease</keyword>
<dbReference type="STRING" id="90262.A0A1X2IT94"/>
<feature type="compositionally biased region" description="Polar residues" evidence="7">
    <location>
        <begin position="168"/>
        <end position="192"/>
    </location>
</feature>
<dbReference type="InterPro" id="IPR022398">
    <property type="entry name" value="Peptidase_S8_His-AS"/>
</dbReference>
<accession>A0A1X2IT94</accession>
<dbReference type="PRINTS" id="PR00723">
    <property type="entry name" value="SUBTILISIN"/>
</dbReference>
<dbReference type="GO" id="GO:0005615">
    <property type="term" value="C:extracellular space"/>
    <property type="evidence" value="ECO:0007669"/>
    <property type="project" value="TreeGrafter"/>
</dbReference>
<dbReference type="PROSITE" id="PS00138">
    <property type="entry name" value="SUBTILASE_SER"/>
    <property type="match status" value="1"/>
</dbReference>
<feature type="region of interest" description="Disordered" evidence="7">
    <location>
        <begin position="168"/>
        <end position="197"/>
    </location>
</feature>
<evidence type="ECO:0000256" key="5">
    <source>
        <dbReference type="PROSITE-ProRule" id="PRU01240"/>
    </source>
</evidence>
<name>A0A1X2IT94_9FUNG</name>
<dbReference type="OrthoDB" id="206201at2759"/>